<dbReference type="Proteomes" id="UP001597475">
    <property type="component" value="Unassembled WGS sequence"/>
</dbReference>
<dbReference type="RefSeq" id="WP_386842393.1">
    <property type="nucleotide sequence ID" value="NZ_JBHUMK010000008.1"/>
</dbReference>
<dbReference type="InterPro" id="IPR042070">
    <property type="entry name" value="PucR_C-HTH_sf"/>
</dbReference>
<evidence type="ECO:0000259" key="1">
    <source>
        <dbReference type="Pfam" id="PF13556"/>
    </source>
</evidence>
<proteinExistence type="predicted"/>
<reference evidence="3" key="1">
    <citation type="journal article" date="2019" name="Int. J. Syst. Evol. Microbiol.">
        <title>The Global Catalogue of Microorganisms (GCM) 10K type strain sequencing project: providing services to taxonomists for standard genome sequencing and annotation.</title>
        <authorList>
            <consortium name="The Broad Institute Genomics Platform"/>
            <consortium name="The Broad Institute Genome Sequencing Center for Infectious Disease"/>
            <person name="Wu L."/>
            <person name="Ma J."/>
        </authorList>
    </citation>
    <scope>NUCLEOTIDE SEQUENCE [LARGE SCALE GENOMIC DNA]</scope>
    <source>
        <strain evidence="3">KCTC 33842</strain>
    </source>
</reference>
<organism evidence="2 3">
    <name type="scientific">Deinococcus taklimakanensis</name>
    <dbReference type="NCBI Taxonomy" id="536443"/>
    <lineage>
        <taxon>Bacteria</taxon>
        <taxon>Thermotogati</taxon>
        <taxon>Deinococcota</taxon>
        <taxon>Deinococci</taxon>
        <taxon>Deinococcales</taxon>
        <taxon>Deinococcaceae</taxon>
        <taxon>Deinococcus</taxon>
    </lineage>
</organism>
<dbReference type="Gene3D" id="1.10.10.2840">
    <property type="entry name" value="PucR C-terminal helix-turn-helix domain"/>
    <property type="match status" value="1"/>
</dbReference>
<feature type="domain" description="PucR C-terminal helix-turn-helix" evidence="1">
    <location>
        <begin position="349"/>
        <end position="403"/>
    </location>
</feature>
<name>A0ABW5NYK8_9DEIO</name>
<protein>
    <submittedName>
        <fullName evidence="2">Helix-turn-helix domain-containing protein</fullName>
    </submittedName>
</protein>
<dbReference type="EMBL" id="JBHUMK010000008">
    <property type="protein sequence ID" value="MFD2608126.1"/>
    <property type="molecule type" value="Genomic_DNA"/>
</dbReference>
<dbReference type="PANTHER" id="PTHR33744">
    <property type="entry name" value="CARBOHYDRATE DIACID REGULATOR"/>
    <property type="match status" value="1"/>
</dbReference>
<dbReference type="PANTHER" id="PTHR33744:SF1">
    <property type="entry name" value="DNA-BINDING TRANSCRIPTIONAL ACTIVATOR ADER"/>
    <property type="match status" value="1"/>
</dbReference>
<evidence type="ECO:0000313" key="2">
    <source>
        <dbReference type="EMBL" id="MFD2608126.1"/>
    </source>
</evidence>
<accession>A0ABW5NYK8</accession>
<dbReference type="InterPro" id="IPR051448">
    <property type="entry name" value="CdaR-like_regulators"/>
</dbReference>
<comment type="caution">
    <text evidence="2">The sequence shown here is derived from an EMBL/GenBank/DDBJ whole genome shotgun (WGS) entry which is preliminary data.</text>
</comment>
<keyword evidence="3" id="KW-1185">Reference proteome</keyword>
<dbReference type="InterPro" id="IPR025736">
    <property type="entry name" value="PucR_C-HTH_dom"/>
</dbReference>
<sequence>MPTVAELRRALGLPAGRGAAREWHTVEEAERLLPQVAPDKRRMAALALLAREWTQRPGDTALLGALREAATHPQPERELTRLLSRLTGAYVAIHASWGDLIAASGEARPGRTWTLRHGTRQVGTLTAAGDPAWTPLWPLAAEYALLARLQSAAAGAARRRVGERALDSLLAGQSSGPGTRVPGMGEKPFALAVARPSHAAGVGARAALAREQELDVLASAGEGYFTERRVSVHSTVRGGLAVWVWPTTDLPAEGAALHAALLASTARDVRLGASAARPLGAGRPAGEAVRAAFAEAAQALSGMRKARGYALFSELDPLTALQGSGALDILRGQVHAQLAALDDAGRTEATLRAFLAHPGSLGELAAQLHIHVNTLRYRLRRAENALGAPLSDPRLLARLYLAFEEAATQPAGRSSRDE</sequence>
<dbReference type="Pfam" id="PF13556">
    <property type="entry name" value="HTH_30"/>
    <property type="match status" value="1"/>
</dbReference>
<gene>
    <name evidence="2" type="ORF">ACFSR9_01550</name>
</gene>
<evidence type="ECO:0000313" key="3">
    <source>
        <dbReference type="Proteomes" id="UP001597475"/>
    </source>
</evidence>